<keyword evidence="2" id="KW-1185">Reference proteome</keyword>
<dbReference type="STRING" id="367928.BAD_1269"/>
<sequence>MANSFVKRKGKNEMGYKAFPYRIMAWICDHQYQRLRDESRAHGYQVAVVLRWLLLPQASSCLYPGSLDGADGMMRRPFPSGTVGGELRPAGTRHGIRLSDAEYEVITRAAMMRGVTRATYVSEILAEQFDLAERLGWPLPEDITNVSVDADARQMLHELEEDASVHR</sequence>
<dbReference type="Proteomes" id="UP000008702">
    <property type="component" value="Chromosome"/>
</dbReference>
<reference evidence="1 2" key="1">
    <citation type="submission" date="2006-12" db="EMBL/GenBank/DDBJ databases">
        <title>Bifidobacterium adolescentis complete genome sequence.</title>
        <authorList>
            <person name="Suzuki T."/>
            <person name="Tsuda Y."/>
            <person name="Kanou N."/>
            <person name="Inoue T."/>
            <person name="Kumazaki K."/>
            <person name="Nagano S."/>
            <person name="Hirai S."/>
            <person name="Tanaka K."/>
            <person name="Watanabe K."/>
        </authorList>
    </citation>
    <scope>NUCLEOTIDE SEQUENCE [LARGE SCALE GENOMIC DNA]</scope>
    <source>
        <strain evidence="2">ATCC 15703 / DSM 20083 / NCTC 11814 / E194a</strain>
    </source>
</reference>
<accession>A1A2W7</accession>
<dbReference type="KEGG" id="bad:BAD_1269"/>
<name>A1A2W7_BIFAA</name>
<gene>
    <name evidence="1" type="ordered locus">BAD_1269</name>
</gene>
<dbReference type="HOGENOM" id="CLU_1727786_0_0_11"/>
<evidence type="ECO:0000313" key="2">
    <source>
        <dbReference type="Proteomes" id="UP000008702"/>
    </source>
</evidence>
<protein>
    <submittedName>
        <fullName evidence="1">Uncharacterized protein</fullName>
    </submittedName>
</protein>
<proteinExistence type="predicted"/>
<evidence type="ECO:0000313" key="1">
    <source>
        <dbReference type="EMBL" id="BAF40050.1"/>
    </source>
</evidence>
<dbReference type="AlphaFoldDB" id="A1A2W7"/>
<dbReference type="EMBL" id="AP009256">
    <property type="protein sequence ID" value="BAF40050.1"/>
    <property type="molecule type" value="Genomic_DNA"/>
</dbReference>
<organism evidence="1 2">
    <name type="scientific">Bifidobacterium adolescentis (strain ATCC 15703 / DSM 20083 / NCTC 11814 / E194a)</name>
    <dbReference type="NCBI Taxonomy" id="367928"/>
    <lineage>
        <taxon>Bacteria</taxon>
        <taxon>Bacillati</taxon>
        <taxon>Actinomycetota</taxon>
        <taxon>Actinomycetes</taxon>
        <taxon>Bifidobacteriales</taxon>
        <taxon>Bifidobacteriaceae</taxon>
        <taxon>Bifidobacterium</taxon>
    </lineage>
</organism>